<dbReference type="InterPro" id="IPR022383">
    <property type="entry name" value="Lactate/malate_DH_C"/>
</dbReference>
<dbReference type="InterPro" id="IPR001236">
    <property type="entry name" value="Lactate/malate_DH_N"/>
</dbReference>
<feature type="binding site" evidence="8">
    <location>
        <position position="150"/>
    </location>
    <ligand>
        <name>substrate</name>
    </ligand>
</feature>
<organism evidence="13 14">
    <name type="scientific">Candidatus Solincola sediminis</name>
    <dbReference type="NCBI Taxonomy" id="1797199"/>
    <lineage>
        <taxon>Bacteria</taxon>
        <taxon>Bacillati</taxon>
        <taxon>Actinomycetota</taxon>
        <taxon>Candidatus Geothermincolia</taxon>
        <taxon>Candidatus Geothermincolales</taxon>
        <taxon>Candidatus Geothermincolaceae</taxon>
        <taxon>Candidatus Solincola</taxon>
    </lineage>
</organism>
<evidence type="ECO:0000256" key="2">
    <source>
        <dbReference type="ARBA" id="ARBA00012967"/>
    </source>
</evidence>
<evidence type="ECO:0000259" key="11">
    <source>
        <dbReference type="Pfam" id="PF00056"/>
    </source>
</evidence>
<feature type="active site" description="Proton acceptor" evidence="7">
    <location>
        <position position="174"/>
    </location>
</feature>
<evidence type="ECO:0000259" key="12">
    <source>
        <dbReference type="Pfam" id="PF02866"/>
    </source>
</evidence>
<keyword evidence="4 10" id="KW-0560">Oxidoreductase</keyword>
<feature type="domain" description="Lactate/malate dehydrogenase C-terminal" evidence="12">
    <location>
        <begin position="146"/>
        <end position="302"/>
    </location>
</feature>
<accession>A0A1F2WQ04</accession>
<dbReference type="InterPro" id="IPR001557">
    <property type="entry name" value="L-lactate/malate_DH"/>
</dbReference>
<proteinExistence type="inferred from homology"/>
<feature type="binding site" evidence="8">
    <location>
        <position position="81"/>
    </location>
    <ligand>
        <name>substrate</name>
    </ligand>
</feature>
<dbReference type="InterPro" id="IPR036291">
    <property type="entry name" value="NAD(P)-bd_dom_sf"/>
</dbReference>
<dbReference type="PANTHER" id="PTHR43128:SF16">
    <property type="entry name" value="L-LACTATE DEHYDROGENASE"/>
    <property type="match status" value="1"/>
</dbReference>
<dbReference type="Pfam" id="PF02866">
    <property type="entry name" value="Ldh_1_C"/>
    <property type="match status" value="1"/>
</dbReference>
<evidence type="ECO:0000256" key="9">
    <source>
        <dbReference type="PIRSR" id="PIRSR000102-3"/>
    </source>
</evidence>
<feature type="binding site" evidence="9">
    <location>
        <begin position="117"/>
        <end position="119"/>
    </location>
    <ligand>
        <name>NAD(+)</name>
        <dbReference type="ChEBI" id="CHEBI:57540"/>
    </ligand>
</feature>
<comment type="catalytic activity">
    <reaction evidence="6">
        <text>(S)-lactate + NAD(+) = pyruvate + NADH + H(+)</text>
        <dbReference type="Rhea" id="RHEA:23444"/>
        <dbReference type="ChEBI" id="CHEBI:15361"/>
        <dbReference type="ChEBI" id="CHEBI:15378"/>
        <dbReference type="ChEBI" id="CHEBI:16651"/>
        <dbReference type="ChEBI" id="CHEBI:57540"/>
        <dbReference type="ChEBI" id="CHEBI:57945"/>
        <dbReference type="EC" id="1.1.1.27"/>
    </reaction>
</comment>
<evidence type="ECO:0000256" key="4">
    <source>
        <dbReference type="ARBA" id="ARBA00023002"/>
    </source>
</evidence>
<keyword evidence="5 9" id="KW-0520">NAD</keyword>
<dbReference type="SUPFAM" id="SSF56327">
    <property type="entry name" value="LDH C-terminal domain-like"/>
    <property type="match status" value="1"/>
</dbReference>
<evidence type="ECO:0000256" key="7">
    <source>
        <dbReference type="PIRSR" id="PIRSR000102-1"/>
    </source>
</evidence>
<comment type="similarity">
    <text evidence="1">Belongs to the LDH/MDH superfamily. LDH family.</text>
</comment>
<dbReference type="EC" id="1.1.1.27" evidence="2"/>
<gene>
    <name evidence="13" type="ORF">A2Y75_00275</name>
</gene>
<dbReference type="Proteomes" id="UP000177876">
    <property type="component" value="Unassembled WGS sequence"/>
</dbReference>
<evidence type="ECO:0000256" key="8">
    <source>
        <dbReference type="PIRSR" id="PIRSR000102-2"/>
    </source>
</evidence>
<dbReference type="GO" id="GO:0006089">
    <property type="term" value="P:lactate metabolic process"/>
    <property type="evidence" value="ECO:0007669"/>
    <property type="project" value="TreeGrafter"/>
</dbReference>
<dbReference type="CDD" id="cd01339">
    <property type="entry name" value="LDH-like_MDH"/>
    <property type="match status" value="1"/>
</dbReference>
<dbReference type="Gene3D" id="3.90.110.10">
    <property type="entry name" value="Lactate dehydrogenase/glycoside hydrolase, family 4, C-terminal"/>
    <property type="match status" value="1"/>
</dbReference>
<evidence type="ECO:0000256" key="5">
    <source>
        <dbReference type="ARBA" id="ARBA00023027"/>
    </source>
</evidence>
<dbReference type="SUPFAM" id="SSF51735">
    <property type="entry name" value="NAD(P)-binding Rossmann-fold domains"/>
    <property type="match status" value="1"/>
</dbReference>
<feature type="binding site" evidence="9">
    <location>
        <position position="32"/>
    </location>
    <ligand>
        <name>NAD(+)</name>
        <dbReference type="ChEBI" id="CHEBI:57540"/>
    </ligand>
</feature>
<comment type="caution">
    <text evidence="13">The sequence shown here is derived from an EMBL/GenBank/DDBJ whole genome shotgun (WGS) entry which is preliminary data.</text>
</comment>
<feature type="domain" description="Lactate/malate dehydrogenase N-terminal" evidence="11">
    <location>
        <begin position="3"/>
        <end position="141"/>
    </location>
</feature>
<dbReference type="InterPro" id="IPR015955">
    <property type="entry name" value="Lactate_DH/Glyco_Ohase_4_C"/>
</dbReference>
<dbReference type="PANTHER" id="PTHR43128">
    <property type="entry name" value="L-2-HYDROXYCARBOXYLATE DEHYDROGENASE (NAD(P)(+))"/>
    <property type="match status" value="1"/>
</dbReference>
<dbReference type="FunFam" id="3.40.50.720:FF:000018">
    <property type="entry name" value="Malate dehydrogenase"/>
    <property type="match status" value="1"/>
</dbReference>
<evidence type="ECO:0000256" key="1">
    <source>
        <dbReference type="ARBA" id="ARBA00006054"/>
    </source>
</evidence>
<dbReference type="Pfam" id="PF00056">
    <property type="entry name" value="Ldh_1_N"/>
    <property type="match status" value="1"/>
</dbReference>
<evidence type="ECO:0000256" key="3">
    <source>
        <dbReference type="ARBA" id="ARBA00022532"/>
    </source>
</evidence>
<keyword evidence="3" id="KW-0816">Tricarboxylic acid cycle</keyword>
<dbReference type="EMBL" id="MELK01000019">
    <property type="protein sequence ID" value="OFW58962.1"/>
    <property type="molecule type" value="Genomic_DNA"/>
</dbReference>
<evidence type="ECO:0000256" key="10">
    <source>
        <dbReference type="RuleBase" id="RU003369"/>
    </source>
</evidence>
<dbReference type="PIRSF" id="PIRSF000102">
    <property type="entry name" value="Lac_mal_DH"/>
    <property type="match status" value="1"/>
</dbReference>
<evidence type="ECO:0000313" key="14">
    <source>
        <dbReference type="Proteomes" id="UP000177876"/>
    </source>
</evidence>
<feature type="binding site" evidence="8">
    <location>
        <position position="87"/>
    </location>
    <ligand>
        <name>substrate</name>
    </ligand>
</feature>
<dbReference type="GO" id="GO:0006099">
    <property type="term" value="P:tricarboxylic acid cycle"/>
    <property type="evidence" value="ECO:0007669"/>
    <property type="project" value="UniProtKB-KW"/>
</dbReference>
<feature type="binding site" evidence="9">
    <location>
        <position position="94"/>
    </location>
    <ligand>
        <name>NAD(+)</name>
        <dbReference type="ChEBI" id="CHEBI:57540"/>
    </ligand>
</feature>
<evidence type="ECO:0000313" key="13">
    <source>
        <dbReference type="EMBL" id="OFW58962.1"/>
    </source>
</evidence>
<dbReference type="PRINTS" id="PR00086">
    <property type="entry name" value="LLDHDRGNASE"/>
</dbReference>
<dbReference type="Gene3D" id="3.40.50.720">
    <property type="entry name" value="NAD(P)-binding Rossmann-like Domain"/>
    <property type="match status" value="1"/>
</dbReference>
<reference evidence="13 14" key="1">
    <citation type="journal article" date="2016" name="Nat. Commun.">
        <title>Thousands of microbial genomes shed light on interconnected biogeochemical processes in an aquifer system.</title>
        <authorList>
            <person name="Anantharaman K."/>
            <person name="Brown C.T."/>
            <person name="Hug L.A."/>
            <person name="Sharon I."/>
            <person name="Castelle C.J."/>
            <person name="Probst A.J."/>
            <person name="Thomas B.C."/>
            <person name="Singh A."/>
            <person name="Wilkins M.J."/>
            <person name="Karaoz U."/>
            <person name="Brodie E.L."/>
            <person name="Williams K.H."/>
            <person name="Hubbard S.S."/>
            <person name="Banfield J.F."/>
        </authorList>
    </citation>
    <scope>NUCLEOTIDE SEQUENCE [LARGE SCALE GENOMIC DNA]</scope>
</reference>
<sequence>MPKVAVIGAGQVGSTAAMRLAESGIAEIALIDVKGDLARAKALDISQALPLTSSPCKVTGGSDYELAGESEVVVITAGMARQPGMSRHDLLRSNAKIVRDVVTSIKDATPDCAIIMVTNPLDEMSYLAWRLTGWKRHRIMGMAGLLDSCRFASFIADKLEIPPDQVDAIVLGSHGDTMLPLPRLSTVSGTPVTDRLSPEILRELEERTRNAGAEIVSLLQTGSAYYAPSACIARMAQAIMGDEELQVPASVLLDGEYGMRDVFLGVPVTLARGGWKIVVELPLLADEQEGLETCANLIRKRLVELDEWLEGAR</sequence>
<evidence type="ECO:0000256" key="6">
    <source>
        <dbReference type="ARBA" id="ARBA00049258"/>
    </source>
</evidence>
<dbReference type="STRING" id="1797197.A2Y75_00275"/>
<feature type="binding site" evidence="9">
    <location>
        <begin position="8"/>
        <end position="13"/>
    </location>
    <ligand>
        <name>NAD(+)</name>
        <dbReference type="ChEBI" id="CHEBI:57540"/>
    </ligand>
</feature>
<dbReference type="InterPro" id="IPR011275">
    <property type="entry name" value="Malate_DH_type3"/>
</dbReference>
<dbReference type="GO" id="GO:0004459">
    <property type="term" value="F:L-lactate dehydrogenase (NAD+) activity"/>
    <property type="evidence" value="ECO:0007669"/>
    <property type="project" value="UniProtKB-EC"/>
</dbReference>
<dbReference type="AlphaFoldDB" id="A0A1F2WQ04"/>
<name>A0A1F2WQ04_9ACTN</name>
<protein>
    <recommendedName>
        <fullName evidence="2">L-lactate dehydrogenase</fullName>
        <ecNumber evidence="2">1.1.1.27</ecNumber>
    </recommendedName>
</protein>
<feature type="binding site" evidence="8">
    <location>
        <position position="119"/>
    </location>
    <ligand>
        <name>substrate</name>
    </ligand>
</feature>
<dbReference type="NCBIfam" id="NF004863">
    <property type="entry name" value="PRK06223.1"/>
    <property type="match status" value="1"/>
</dbReference>